<sequence>MWCISWNVRGLGSAVKIRKIFGLVRSYNLEILLLQETMKTAWSEEEVRKLWSDDEFEFEWVEADGKSGGLLTVWDSNCFVKTTVFKKKIFLSITGIWKAKDVRINLVNMYCPCKSEDQNVV</sequence>
<protein>
    <submittedName>
        <fullName evidence="5">Uncharacterized protein</fullName>
    </submittedName>
</protein>
<organism evidence="5 6">
    <name type="scientific">Hibiscus sabdariffa</name>
    <name type="common">roselle</name>
    <dbReference type="NCBI Taxonomy" id="183260"/>
    <lineage>
        <taxon>Eukaryota</taxon>
        <taxon>Viridiplantae</taxon>
        <taxon>Streptophyta</taxon>
        <taxon>Embryophyta</taxon>
        <taxon>Tracheophyta</taxon>
        <taxon>Spermatophyta</taxon>
        <taxon>Magnoliopsida</taxon>
        <taxon>eudicotyledons</taxon>
        <taxon>Gunneridae</taxon>
        <taxon>Pentapetalae</taxon>
        <taxon>rosids</taxon>
        <taxon>malvids</taxon>
        <taxon>Malvales</taxon>
        <taxon>Malvaceae</taxon>
        <taxon>Malvoideae</taxon>
        <taxon>Hibiscus</taxon>
    </lineage>
</organism>
<evidence type="ECO:0000313" key="6">
    <source>
        <dbReference type="Proteomes" id="UP001396334"/>
    </source>
</evidence>
<dbReference type="SUPFAM" id="SSF56219">
    <property type="entry name" value="DNase I-like"/>
    <property type="match status" value="1"/>
</dbReference>
<evidence type="ECO:0000256" key="1">
    <source>
        <dbReference type="ARBA" id="ARBA00001946"/>
    </source>
</evidence>
<proteinExistence type="predicted"/>
<keyword evidence="2" id="KW-0479">Metal-binding</keyword>
<dbReference type="InterPro" id="IPR036691">
    <property type="entry name" value="Endo/exonu/phosph_ase_sf"/>
</dbReference>
<dbReference type="Proteomes" id="UP001396334">
    <property type="component" value="Unassembled WGS sequence"/>
</dbReference>
<reference evidence="5 6" key="1">
    <citation type="journal article" date="2024" name="G3 (Bethesda)">
        <title>Genome assembly of Hibiscus sabdariffa L. provides insights into metabolisms of medicinal natural products.</title>
        <authorList>
            <person name="Kim T."/>
        </authorList>
    </citation>
    <scope>NUCLEOTIDE SEQUENCE [LARGE SCALE GENOMIC DNA]</scope>
    <source>
        <strain evidence="5">TK-2024</strain>
        <tissue evidence="5">Old leaves</tissue>
    </source>
</reference>
<evidence type="ECO:0000256" key="4">
    <source>
        <dbReference type="ARBA" id="ARBA00022842"/>
    </source>
</evidence>
<dbReference type="EMBL" id="JBBPBN010000019">
    <property type="protein sequence ID" value="KAK9018451.1"/>
    <property type="molecule type" value="Genomic_DNA"/>
</dbReference>
<comment type="caution">
    <text evidence="5">The sequence shown here is derived from an EMBL/GenBank/DDBJ whole genome shotgun (WGS) entry which is preliminary data.</text>
</comment>
<gene>
    <name evidence="5" type="ORF">V6N11_001426</name>
</gene>
<accession>A0ABR2RZQ0</accession>
<comment type="cofactor">
    <cofactor evidence="1">
        <name>Mg(2+)</name>
        <dbReference type="ChEBI" id="CHEBI:18420"/>
    </cofactor>
</comment>
<keyword evidence="6" id="KW-1185">Reference proteome</keyword>
<keyword evidence="4" id="KW-0460">Magnesium</keyword>
<name>A0ABR2RZQ0_9ROSI</name>
<dbReference type="InterPro" id="IPR004808">
    <property type="entry name" value="AP_endonuc_1"/>
</dbReference>
<evidence type="ECO:0000313" key="5">
    <source>
        <dbReference type="EMBL" id="KAK9018451.1"/>
    </source>
</evidence>
<evidence type="ECO:0000256" key="3">
    <source>
        <dbReference type="ARBA" id="ARBA00022801"/>
    </source>
</evidence>
<dbReference type="Gene3D" id="3.60.10.10">
    <property type="entry name" value="Endonuclease/exonuclease/phosphatase"/>
    <property type="match status" value="1"/>
</dbReference>
<evidence type="ECO:0000256" key="2">
    <source>
        <dbReference type="ARBA" id="ARBA00022723"/>
    </source>
</evidence>
<keyword evidence="3" id="KW-0378">Hydrolase</keyword>
<dbReference type="PANTHER" id="PTHR22748">
    <property type="entry name" value="AP ENDONUCLEASE"/>
    <property type="match status" value="1"/>
</dbReference>
<dbReference type="PANTHER" id="PTHR22748:SF11">
    <property type="entry name" value="OS07G0184032 PROTEIN"/>
    <property type="match status" value="1"/>
</dbReference>